<dbReference type="AlphaFoldDB" id="A0A4R3Z5J5"/>
<accession>A0A4R3Z5J5</accession>
<feature type="modified residue" description="N6-carboxylysine" evidence="12">
    <location>
        <position position="227"/>
    </location>
</feature>
<gene>
    <name evidence="12" type="primary">murE</name>
    <name evidence="17" type="ORF">EDD60_103187</name>
</gene>
<organism evidence="17 18">
    <name type="scientific">Longibaculum muris</name>
    <dbReference type="NCBI Taxonomy" id="1796628"/>
    <lineage>
        <taxon>Bacteria</taxon>
        <taxon>Bacillati</taxon>
        <taxon>Bacillota</taxon>
        <taxon>Erysipelotrichia</taxon>
        <taxon>Erysipelotrichales</taxon>
        <taxon>Coprobacillaceae</taxon>
        <taxon>Longibaculum</taxon>
    </lineage>
</organism>
<evidence type="ECO:0000259" key="14">
    <source>
        <dbReference type="Pfam" id="PF01225"/>
    </source>
</evidence>
<dbReference type="InterPro" id="IPR013221">
    <property type="entry name" value="Mur_ligase_cen"/>
</dbReference>
<feature type="binding site" evidence="12">
    <location>
        <begin position="116"/>
        <end position="122"/>
    </location>
    <ligand>
        <name>ATP</name>
        <dbReference type="ChEBI" id="CHEBI:30616"/>
    </ligand>
</feature>
<comment type="catalytic activity">
    <reaction evidence="12">
        <text>UDP-N-acetyl-alpha-D-muramoyl-L-alanyl-D-glutamate + meso-2,6-diaminopimelate + ATP = UDP-N-acetyl-alpha-D-muramoyl-L-alanyl-gamma-D-glutamyl-meso-2,6-diaminopimelate + ADP + phosphate + H(+)</text>
        <dbReference type="Rhea" id="RHEA:23676"/>
        <dbReference type="ChEBI" id="CHEBI:15378"/>
        <dbReference type="ChEBI" id="CHEBI:30616"/>
        <dbReference type="ChEBI" id="CHEBI:43474"/>
        <dbReference type="ChEBI" id="CHEBI:57791"/>
        <dbReference type="ChEBI" id="CHEBI:83900"/>
        <dbReference type="ChEBI" id="CHEBI:83905"/>
        <dbReference type="ChEBI" id="CHEBI:456216"/>
        <dbReference type="EC" id="6.3.2.13"/>
    </reaction>
</comment>
<feature type="binding site" evidence="12">
    <location>
        <position position="386"/>
    </location>
    <ligand>
        <name>meso-2,6-diaminopimelate</name>
        <dbReference type="ChEBI" id="CHEBI:57791"/>
    </ligand>
</feature>
<proteinExistence type="inferred from homology"/>
<keyword evidence="9 12" id="KW-0573">Peptidoglycan synthesis</keyword>
<keyword evidence="10 12" id="KW-0131">Cell cycle</keyword>
<feature type="binding site" evidence="12">
    <location>
        <position position="36"/>
    </location>
    <ligand>
        <name>UDP-N-acetyl-alpha-D-muramoyl-L-alanyl-D-glutamate</name>
        <dbReference type="ChEBI" id="CHEBI:83900"/>
    </ligand>
</feature>
<dbReference type="NCBIfam" id="TIGR01085">
    <property type="entry name" value="murE"/>
    <property type="match status" value="1"/>
</dbReference>
<dbReference type="SUPFAM" id="SSF53244">
    <property type="entry name" value="MurD-like peptide ligases, peptide-binding domain"/>
    <property type="match status" value="1"/>
</dbReference>
<feature type="binding site" evidence="12">
    <location>
        <begin position="158"/>
        <end position="159"/>
    </location>
    <ligand>
        <name>UDP-N-acetyl-alpha-D-muramoyl-L-alanyl-D-glutamate</name>
        <dbReference type="ChEBI" id="CHEBI:83900"/>
    </ligand>
</feature>
<dbReference type="EMBL" id="SMCQ01000003">
    <property type="protein sequence ID" value="TCW01730.1"/>
    <property type="molecule type" value="Genomic_DNA"/>
</dbReference>
<feature type="binding site" evidence="12">
    <location>
        <begin position="410"/>
        <end position="413"/>
    </location>
    <ligand>
        <name>meso-2,6-diaminopimelate</name>
        <dbReference type="ChEBI" id="CHEBI:57791"/>
    </ligand>
</feature>
<evidence type="ECO:0000256" key="11">
    <source>
        <dbReference type="ARBA" id="ARBA00023316"/>
    </source>
</evidence>
<dbReference type="PANTHER" id="PTHR23135:SF4">
    <property type="entry name" value="UDP-N-ACETYLMURAMOYL-L-ALANYL-D-GLUTAMATE--2,6-DIAMINOPIMELATE LIGASE MURE HOMOLOG, CHLOROPLASTIC"/>
    <property type="match status" value="1"/>
</dbReference>
<evidence type="ECO:0000256" key="3">
    <source>
        <dbReference type="ARBA" id="ARBA00022490"/>
    </source>
</evidence>
<dbReference type="InterPro" id="IPR004101">
    <property type="entry name" value="Mur_ligase_C"/>
</dbReference>
<reference evidence="17 18" key="1">
    <citation type="submission" date="2019-03" db="EMBL/GenBank/DDBJ databases">
        <title>Genomic Encyclopedia of Type Strains, Phase IV (KMG-IV): sequencing the most valuable type-strain genomes for metagenomic binning, comparative biology and taxonomic classification.</title>
        <authorList>
            <person name="Goeker M."/>
        </authorList>
    </citation>
    <scope>NUCLEOTIDE SEQUENCE [LARGE SCALE GENOMIC DNA]</scope>
    <source>
        <strain evidence="17 18">DSM 29487</strain>
    </source>
</reference>
<keyword evidence="6 12" id="KW-0547">Nucleotide-binding</keyword>
<protein>
    <recommendedName>
        <fullName evidence="12">UDP-N-acetylmuramoyl-L-alanyl-D-glutamate--2,6-diaminopimelate ligase</fullName>
        <ecNumber evidence="12">6.3.2.13</ecNumber>
    </recommendedName>
    <alternativeName>
        <fullName evidence="12">Meso-A2pm-adding enzyme</fullName>
    </alternativeName>
    <alternativeName>
        <fullName evidence="12">Meso-diaminopimelate-adding enzyme</fullName>
    </alternativeName>
    <alternativeName>
        <fullName evidence="12">UDP-MurNAc-L-Ala-D-Glu:meso-diaminopimelate ligase</fullName>
    </alternativeName>
    <alternativeName>
        <fullName evidence="12">UDP-MurNAc-tripeptide synthetase</fullName>
    </alternativeName>
    <alternativeName>
        <fullName evidence="12">UDP-N-acetylmuramyl-tripeptide synthetase</fullName>
    </alternativeName>
</protein>
<evidence type="ECO:0000256" key="10">
    <source>
        <dbReference type="ARBA" id="ARBA00023306"/>
    </source>
</evidence>
<comment type="similarity">
    <text evidence="2 12">Belongs to the MurCDEF family. MurE subfamily.</text>
</comment>
<keyword evidence="3 12" id="KW-0963">Cytoplasm</keyword>
<dbReference type="UniPathway" id="UPA00219"/>
<evidence type="ECO:0000256" key="6">
    <source>
        <dbReference type="ARBA" id="ARBA00022741"/>
    </source>
</evidence>
<keyword evidence="7 12" id="KW-0067">ATP-binding</keyword>
<dbReference type="InterPro" id="IPR036615">
    <property type="entry name" value="Mur_ligase_C_dom_sf"/>
</dbReference>
<dbReference type="Pfam" id="PF02875">
    <property type="entry name" value="Mur_ligase_C"/>
    <property type="match status" value="1"/>
</dbReference>
<dbReference type="GO" id="GO:0004326">
    <property type="term" value="F:tetrahydrofolylpolyglutamate synthase activity"/>
    <property type="evidence" value="ECO:0007669"/>
    <property type="project" value="InterPro"/>
</dbReference>
<keyword evidence="18" id="KW-1185">Reference proteome</keyword>
<dbReference type="InterPro" id="IPR018109">
    <property type="entry name" value="Folylpolyglutamate_synth_CS"/>
</dbReference>
<feature type="short sequence motif" description="Meso-diaminopimelate recognition motif" evidence="12">
    <location>
        <begin position="410"/>
        <end position="413"/>
    </location>
</feature>
<dbReference type="SUPFAM" id="SSF53623">
    <property type="entry name" value="MurD-like peptide ligases, catalytic domain"/>
    <property type="match status" value="1"/>
</dbReference>
<comment type="caution">
    <text evidence="17">The sequence shown here is derived from an EMBL/GenBank/DDBJ whole genome shotgun (WGS) entry which is preliminary data.</text>
</comment>
<feature type="binding site" evidence="12">
    <location>
        <position position="193"/>
    </location>
    <ligand>
        <name>UDP-N-acetyl-alpha-D-muramoyl-L-alanyl-D-glutamate</name>
        <dbReference type="ChEBI" id="CHEBI:83900"/>
    </ligand>
</feature>
<comment type="cofactor">
    <cofactor evidence="12">
        <name>Mg(2+)</name>
        <dbReference type="ChEBI" id="CHEBI:18420"/>
    </cofactor>
</comment>
<dbReference type="PANTHER" id="PTHR23135">
    <property type="entry name" value="MUR LIGASE FAMILY MEMBER"/>
    <property type="match status" value="1"/>
</dbReference>
<dbReference type="GO" id="GO:0005524">
    <property type="term" value="F:ATP binding"/>
    <property type="evidence" value="ECO:0007669"/>
    <property type="project" value="UniProtKB-UniRule"/>
</dbReference>
<keyword evidence="8 12" id="KW-0133">Cell shape</keyword>
<evidence type="ECO:0000256" key="2">
    <source>
        <dbReference type="ARBA" id="ARBA00005898"/>
    </source>
</evidence>
<keyword evidence="5 12" id="KW-0132">Cell division</keyword>
<dbReference type="InterPro" id="IPR000713">
    <property type="entry name" value="Mur_ligase_N"/>
</dbReference>
<evidence type="ECO:0000256" key="8">
    <source>
        <dbReference type="ARBA" id="ARBA00022960"/>
    </source>
</evidence>
<dbReference type="GO" id="GO:0051301">
    <property type="term" value="P:cell division"/>
    <property type="evidence" value="ECO:0007669"/>
    <property type="project" value="UniProtKB-KW"/>
</dbReference>
<feature type="domain" description="Mur ligase central" evidence="16">
    <location>
        <begin position="115"/>
        <end position="315"/>
    </location>
</feature>
<feature type="binding site" evidence="12">
    <location>
        <position position="185"/>
    </location>
    <ligand>
        <name>UDP-N-acetyl-alpha-D-muramoyl-L-alanyl-D-glutamate</name>
        <dbReference type="ChEBI" id="CHEBI:83900"/>
    </ligand>
</feature>
<feature type="binding site" evidence="12">
    <location>
        <position position="466"/>
    </location>
    <ligand>
        <name>meso-2,6-diaminopimelate</name>
        <dbReference type="ChEBI" id="CHEBI:57791"/>
    </ligand>
</feature>
<dbReference type="Gene3D" id="3.40.1190.10">
    <property type="entry name" value="Mur-like, catalytic domain"/>
    <property type="match status" value="1"/>
</dbReference>
<evidence type="ECO:0000256" key="7">
    <source>
        <dbReference type="ARBA" id="ARBA00022840"/>
    </source>
</evidence>
<comment type="subcellular location">
    <subcellularLocation>
        <location evidence="12 13">Cytoplasm</location>
    </subcellularLocation>
</comment>
<comment type="pathway">
    <text evidence="1 12 13">Cell wall biogenesis; peptidoglycan biosynthesis.</text>
</comment>
<evidence type="ECO:0000256" key="9">
    <source>
        <dbReference type="ARBA" id="ARBA00022984"/>
    </source>
</evidence>
<dbReference type="Gene3D" id="3.40.1390.10">
    <property type="entry name" value="MurE/MurF, N-terminal domain"/>
    <property type="match status" value="1"/>
</dbReference>
<dbReference type="GO" id="GO:0000287">
    <property type="term" value="F:magnesium ion binding"/>
    <property type="evidence" value="ECO:0007669"/>
    <property type="project" value="UniProtKB-UniRule"/>
</dbReference>
<comment type="caution">
    <text evidence="12">Lacks conserved residue(s) required for the propagation of feature annotation.</text>
</comment>
<dbReference type="GO" id="GO:0005737">
    <property type="term" value="C:cytoplasm"/>
    <property type="evidence" value="ECO:0007669"/>
    <property type="project" value="UniProtKB-SubCell"/>
</dbReference>
<keyword evidence="4 12" id="KW-0436">Ligase</keyword>
<dbReference type="SUPFAM" id="SSF63418">
    <property type="entry name" value="MurE/MurF N-terminal domain"/>
    <property type="match status" value="1"/>
</dbReference>
<dbReference type="Proteomes" id="UP000295515">
    <property type="component" value="Unassembled WGS sequence"/>
</dbReference>
<evidence type="ECO:0000256" key="4">
    <source>
        <dbReference type="ARBA" id="ARBA00022598"/>
    </source>
</evidence>
<evidence type="ECO:0000313" key="18">
    <source>
        <dbReference type="Proteomes" id="UP000295515"/>
    </source>
</evidence>
<dbReference type="GO" id="GO:0008765">
    <property type="term" value="F:UDP-N-acetylmuramoylalanyl-D-glutamate-2,6-diaminopimelate ligase activity"/>
    <property type="evidence" value="ECO:0007669"/>
    <property type="project" value="UniProtKB-UniRule"/>
</dbReference>
<evidence type="ECO:0000256" key="1">
    <source>
        <dbReference type="ARBA" id="ARBA00004752"/>
    </source>
</evidence>
<evidence type="ECO:0000259" key="15">
    <source>
        <dbReference type="Pfam" id="PF02875"/>
    </source>
</evidence>
<evidence type="ECO:0000313" key="17">
    <source>
        <dbReference type="EMBL" id="TCW01730.1"/>
    </source>
</evidence>
<dbReference type="NCBIfam" id="NF001126">
    <property type="entry name" value="PRK00139.1-4"/>
    <property type="match status" value="1"/>
</dbReference>
<dbReference type="InterPro" id="IPR036565">
    <property type="entry name" value="Mur-like_cat_sf"/>
</dbReference>
<feature type="binding site" evidence="12">
    <location>
        <position position="462"/>
    </location>
    <ligand>
        <name>meso-2,6-diaminopimelate</name>
        <dbReference type="ChEBI" id="CHEBI:57791"/>
    </ligand>
</feature>
<keyword evidence="12" id="KW-0460">Magnesium</keyword>
<dbReference type="HAMAP" id="MF_00208">
    <property type="entry name" value="MurE"/>
    <property type="match status" value="1"/>
</dbReference>
<dbReference type="InterPro" id="IPR035911">
    <property type="entry name" value="MurE/MurF_N"/>
</dbReference>
<name>A0A4R3Z5J5_9FIRM</name>
<dbReference type="InterPro" id="IPR005761">
    <property type="entry name" value="UDP-N-AcMur-Glu-dNH2Pim_ligase"/>
</dbReference>
<feature type="domain" description="Mur ligase C-terminal" evidence="15">
    <location>
        <begin position="337"/>
        <end position="464"/>
    </location>
</feature>
<evidence type="ECO:0000259" key="16">
    <source>
        <dbReference type="Pfam" id="PF08245"/>
    </source>
</evidence>
<comment type="function">
    <text evidence="12">Catalyzes the addition of meso-diaminopimelic acid to the nucleotide precursor UDP-N-acetylmuramoyl-L-alanyl-D-glutamate (UMAG) in the biosynthesis of bacterial cell-wall peptidoglycan.</text>
</comment>
<evidence type="ECO:0000256" key="13">
    <source>
        <dbReference type="RuleBase" id="RU004135"/>
    </source>
</evidence>
<keyword evidence="11 12" id="KW-0961">Cell wall biogenesis/degradation</keyword>
<dbReference type="EC" id="6.3.2.13" evidence="12"/>
<dbReference type="GO" id="GO:0008360">
    <property type="term" value="P:regulation of cell shape"/>
    <property type="evidence" value="ECO:0007669"/>
    <property type="project" value="UniProtKB-KW"/>
</dbReference>
<comment type="PTM">
    <text evidence="12">Carboxylation is probably crucial for Mg(2+) binding and, consequently, for the gamma-phosphate positioning of ATP.</text>
</comment>
<dbReference type="GO" id="GO:0071555">
    <property type="term" value="P:cell wall organization"/>
    <property type="evidence" value="ECO:0007669"/>
    <property type="project" value="UniProtKB-KW"/>
</dbReference>
<feature type="binding site" evidence="12">
    <location>
        <position position="157"/>
    </location>
    <ligand>
        <name>UDP-N-acetyl-alpha-D-muramoyl-L-alanyl-D-glutamate</name>
        <dbReference type="ChEBI" id="CHEBI:83900"/>
    </ligand>
</feature>
<dbReference type="PROSITE" id="PS01011">
    <property type="entry name" value="FOLYLPOLYGLU_SYNT_1"/>
    <property type="match status" value="1"/>
</dbReference>
<feature type="domain" description="Mur ligase N-terminal catalytic" evidence="14">
    <location>
        <begin position="29"/>
        <end position="101"/>
    </location>
</feature>
<sequence>MEMVRKMKLEKLLEEIDYQFIQGDLSQEVSQIDYDSRLVVDNSLFVCIPGANVDGHDFIDQVINKGAKVIVVEREVPYQAGITYLQVENARKALAFLSCAFFDHPSRKMTVIGLTGTKGKTTTSYMVESILQNAGKKVGIIGTIGSIVNGKFQKTKNTTPESFELQRLMNEMVESGCEYCVMEVSSQGLMLNRVAGIDFDYGVFTNLSPDHIGKNEHSSFEHYMACKKMLFQMCKVGIFNKDDEHYQDMIDQAACQIKTYSIHQASDLKATDIQLYQGQGTLGVSFQTTGEINAAFQTDIPGRFSVYNSLVAIMICHLLKIETKYIQEALTKVRVRGRVEIVPVQQDYTVIIDYAHNAFSFESILETMEEYHPHRIYCVYGAGGKRDKKRRYDVGEVVARHHAYSIVTADNPRGESTRQICEDIVTGINRVGGEYIIIEDRKEAIHYALAHAKKDDIILCLGKGHEDYIIYDEVKTPFSEKEIIEEYFQK</sequence>
<dbReference type="Pfam" id="PF01225">
    <property type="entry name" value="Mur_ligase"/>
    <property type="match status" value="1"/>
</dbReference>
<dbReference type="Gene3D" id="3.90.190.20">
    <property type="entry name" value="Mur ligase, C-terminal domain"/>
    <property type="match status" value="1"/>
</dbReference>
<evidence type="ECO:0000256" key="5">
    <source>
        <dbReference type="ARBA" id="ARBA00022618"/>
    </source>
</evidence>
<dbReference type="GO" id="GO:0009252">
    <property type="term" value="P:peptidoglycan biosynthetic process"/>
    <property type="evidence" value="ECO:0007669"/>
    <property type="project" value="UniProtKB-UniRule"/>
</dbReference>
<dbReference type="Pfam" id="PF08245">
    <property type="entry name" value="Mur_ligase_M"/>
    <property type="match status" value="1"/>
</dbReference>
<evidence type="ECO:0000256" key="12">
    <source>
        <dbReference type="HAMAP-Rule" id="MF_00208"/>
    </source>
</evidence>